<sequence>MSEEGHRPDDNRPELVGSAHDVVQARDVTGGVHLYGHVSRFPGPPPRRLPGNAPRFVNRVDEPDQLDATSAEDGNGVVIVVGTAGVGKTSLAVRWAHRIKDRFPDGQLHVNLRGCDPAEPVTPEQALDRFLHAVRAVFAWSYRALPDEASGLFRVLGPHPGPRRPP</sequence>
<organism evidence="1 2">
    <name type="scientific">Saccharothrix lopnurensis</name>
    <dbReference type="NCBI Taxonomy" id="1670621"/>
    <lineage>
        <taxon>Bacteria</taxon>
        <taxon>Bacillati</taxon>
        <taxon>Actinomycetota</taxon>
        <taxon>Actinomycetes</taxon>
        <taxon>Pseudonocardiales</taxon>
        <taxon>Pseudonocardiaceae</taxon>
        <taxon>Saccharothrix</taxon>
    </lineage>
</organism>
<dbReference type="InterPro" id="IPR027417">
    <property type="entry name" value="P-loop_NTPase"/>
</dbReference>
<dbReference type="EMBL" id="JBHSQO010000004">
    <property type="protein sequence ID" value="MFC6088916.1"/>
    <property type="molecule type" value="Genomic_DNA"/>
</dbReference>
<proteinExistence type="predicted"/>
<dbReference type="SUPFAM" id="SSF52540">
    <property type="entry name" value="P-loop containing nucleoside triphosphate hydrolases"/>
    <property type="match status" value="1"/>
</dbReference>
<dbReference type="RefSeq" id="WP_380633769.1">
    <property type="nucleotide sequence ID" value="NZ_JBHSQO010000004.1"/>
</dbReference>
<protein>
    <recommendedName>
        <fullName evidence="3">AAA ATPase-like protein</fullName>
    </recommendedName>
</protein>
<evidence type="ECO:0008006" key="3">
    <source>
        <dbReference type="Google" id="ProtNLM"/>
    </source>
</evidence>
<dbReference type="PANTHER" id="PTHR47691">
    <property type="entry name" value="REGULATOR-RELATED"/>
    <property type="match status" value="1"/>
</dbReference>
<accession>A0ABW1P0Y4</accession>
<evidence type="ECO:0000313" key="2">
    <source>
        <dbReference type="Proteomes" id="UP001596220"/>
    </source>
</evidence>
<gene>
    <name evidence="1" type="ORF">ACFP3R_06500</name>
</gene>
<keyword evidence="2" id="KW-1185">Reference proteome</keyword>
<dbReference type="Gene3D" id="3.40.50.300">
    <property type="entry name" value="P-loop containing nucleotide triphosphate hydrolases"/>
    <property type="match status" value="1"/>
</dbReference>
<dbReference type="Proteomes" id="UP001596220">
    <property type="component" value="Unassembled WGS sequence"/>
</dbReference>
<reference evidence="2" key="1">
    <citation type="journal article" date="2019" name="Int. J. Syst. Evol. Microbiol.">
        <title>The Global Catalogue of Microorganisms (GCM) 10K type strain sequencing project: providing services to taxonomists for standard genome sequencing and annotation.</title>
        <authorList>
            <consortium name="The Broad Institute Genomics Platform"/>
            <consortium name="The Broad Institute Genome Sequencing Center for Infectious Disease"/>
            <person name="Wu L."/>
            <person name="Ma J."/>
        </authorList>
    </citation>
    <scope>NUCLEOTIDE SEQUENCE [LARGE SCALE GENOMIC DNA]</scope>
    <source>
        <strain evidence="2">CGMCC 4.7246</strain>
    </source>
</reference>
<evidence type="ECO:0000313" key="1">
    <source>
        <dbReference type="EMBL" id="MFC6088916.1"/>
    </source>
</evidence>
<comment type="caution">
    <text evidence="1">The sequence shown here is derived from an EMBL/GenBank/DDBJ whole genome shotgun (WGS) entry which is preliminary data.</text>
</comment>
<dbReference type="PANTHER" id="PTHR47691:SF3">
    <property type="entry name" value="HTH-TYPE TRANSCRIPTIONAL REGULATOR RV0890C-RELATED"/>
    <property type="match status" value="1"/>
</dbReference>
<name>A0ABW1P0Y4_9PSEU</name>